<evidence type="ECO:0000313" key="3">
    <source>
        <dbReference type="Proteomes" id="UP000507470"/>
    </source>
</evidence>
<dbReference type="PANTHER" id="PTHR33064">
    <property type="entry name" value="POL PROTEIN"/>
    <property type="match status" value="1"/>
</dbReference>
<feature type="domain" description="Integrase catalytic" evidence="1">
    <location>
        <begin position="439"/>
        <end position="604"/>
    </location>
</feature>
<dbReference type="InterPro" id="IPR051320">
    <property type="entry name" value="Viral_Replic_Matur_Polypro"/>
</dbReference>
<keyword evidence="3" id="KW-1185">Reference proteome</keyword>
<gene>
    <name evidence="2" type="ORF">MCOR_16778</name>
</gene>
<dbReference type="GO" id="GO:0015074">
    <property type="term" value="P:DNA integration"/>
    <property type="evidence" value="ECO:0007669"/>
    <property type="project" value="InterPro"/>
</dbReference>
<dbReference type="SUPFAM" id="SSF56672">
    <property type="entry name" value="DNA/RNA polymerases"/>
    <property type="match status" value="1"/>
</dbReference>
<dbReference type="InterPro" id="IPR036397">
    <property type="entry name" value="RNaseH_sf"/>
</dbReference>
<protein>
    <recommendedName>
        <fullName evidence="1">Integrase catalytic domain-containing protein</fullName>
    </recommendedName>
</protein>
<evidence type="ECO:0000313" key="2">
    <source>
        <dbReference type="EMBL" id="CAC5380848.1"/>
    </source>
</evidence>
<dbReference type="SUPFAM" id="SSF53098">
    <property type="entry name" value="Ribonuclease H-like"/>
    <property type="match status" value="1"/>
</dbReference>
<sequence>MKSPENAVPDKSQLHKAQVLHSDLVGVDPDGLLQLCVEEKIKALLRQYDNIFSPTFKGYNGAVGALEAKVNMGPVQPPQRKGRIPQYSKTQLVTLQEKGLKYCVVSTLFCGVRGICEVYNGDAWIRDGVRGTYLPCTCARPPTTKTIIAHKQATILCWLLEFGSIRASPNRIATLSICQSPKTTRALRSLVGAYKLLSCVIKKSSGLLSLLENAVAVCESKDTILWTEELNSAFSSAQNALSTCRSIALPLPTDQLWIVTDGALKTCGLRVTLYVIRNDNLLLARFFSAKLRQTLRQWLPCEIEAISIAASIKHFSPYIIQSSSTACVLTDSKPYVQAFELCRGEFSSSTLVSTFLSTASRYQVFIRHVSDLRRTVAHLRQGTRPSKKLTNIKDIKRYLNVASLVNDGLLVVKRNLPFAPCRELIIVPRQTPKVRKEQNSTNPPETIGSSFAADVLKRERQLVFVLRECVTSYTFTKLFDSERHQDLRDAIIQLLAEVHPLNGPIAVFRTDPASGFKTLVKDELLARQRITIELGRPKNVNKNSVAEKAIQELEDEILCSNPSSPILKPVMLSLVTARLNTRIQNRGLSAREMWTQRDQFSNKQIPLTDQNLIIAQHERRSKNHSHSERKKCP</sequence>
<dbReference type="Proteomes" id="UP000507470">
    <property type="component" value="Unassembled WGS sequence"/>
</dbReference>
<dbReference type="OrthoDB" id="6141573at2759"/>
<dbReference type="InterPro" id="IPR001584">
    <property type="entry name" value="Integrase_cat-core"/>
</dbReference>
<dbReference type="InterPro" id="IPR012337">
    <property type="entry name" value="RNaseH-like_sf"/>
</dbReference>
<evidence type="ECO:0000259" key="1">
    <source>
        <dbReference type="PROSITE" id="PS50994"/>
    </source>
</evidence>
<dbReference type="Pfam" id="PF17919">
    <property type="entry name" value="RT_RNaseH_2"/>
    <property type="match status" value="1"/>
</dbReference>
<dbReference type="AlphaFoldDB" id="A0A6J8BA62"/>
<dbReference type="InterPro" id="IPR041577">
    <property type="entry name" value="RT_RNaseH_2"/>
</dbReference>
<dbReference type="PANTHER" id="PTHR33064:SF37">
    <property type="entry name" value="RIBONUCLEASE H"/>
    <property type="match status" value="1"/>
</dbReference>
<organism evidence="2 3">
    <name type="scientific">Mytilus coruscus</name>
    <name type="common">Sea mussel</name>
    <dbReference type="NCBI Taxonomy" id="42192"/>
    <lineage>
        <taxon>Eukaryota</taxon>
        <taxon>Metazoa</taxon>
        <taxon>Spiralia</taxon>
        <taxon>Lophotrochozoa</taxon>
        <taxon>Mollusca</taxon>
        <taxon>Bivalvia</taxon>
        <taxon>Autobranchia</taxon>
        <taxon>Pteriomorphia</taxon>
        <taxon>Mytilida</taxon>
        <taxon>Mytiloidea</taxon>
        <taxon>Mytilidae</taxon>
        <taxon>Mytilinae</taxon>
        <taxon>Mytilus</taxon>
    </lineage>
</organism>
<proteinExistence type="predicted"/>
<reference evidence="2 3" key="1">
    <citation type="submission" date="2020-06" db="EMBL/GenBank/DDBJ databases">
        <authorList>
            <person name="Li R."/>
            <person name="Bekaert M."/>
        </authorList>
    </citation>
    <scope>NUCLEOTIDE SEQUENCE [LARGE SCALE GENOMIC DNA]</scope>
    <source>
        <strain evidence="3">wild</strain>
    </source>
</reference>
<name>A0A6J8BA62_MYTCO</name>
<dbReference type="EMBL" id="CACVKT020002953">
    <property type="protein sequence ID" value="CAC5380848.1"/>
    <property type="molecule type" value="Genomic_DNA"/>
</dbReference>
<dbReference type="Gene3D" id="3.30.420.10">
    <property type="entry name" value="Ribonuclease H-like superfamily/Ribonuclease H"/>
    <property type="match status" value="1"/>
</dbReference>
<dbReference type="InterPro" id="IPR043502">
    <property type="entry name" value="DNA/RNA_pol_sf"/>
</dbReference>
<dbReference type="GO" id="GO:0003676">
    <property type="term" value="F:nucleic acid binding"/>
    <property type="evidence" value="ECO:0007669"/>
    <property type="project" value="InterPro"/>
</dbReference>
<accession>A0A6J8BA62</accession>
<dbReference type="PROSITE" id="PS50994">
    <property type="entry name" value="INTEGRASE"/>
    <property type="match status" value="1"/>
</dbReference>